<sequence>MIGRIGVSSQLLLGFSLGILFSASYGKIWSILSRWRGVQDRDGGRTIRMASEDARTVKKDIRVGVEGLIGSTPLMKIKSLSEATGCEILAKVEMMNPGGSAKDRIALALVERAEAEGLLRPNSGDVVYEGTSGSTGISLAMICRAKGYRAHICLPDDTSTEKVDLLEKLGAEVEKVPPASIVDSRQYVNQARARANERNSDDSIEGRGLFADQFENEANWKAHYDHTGPEIYQQTGGEVDIIVMGAGTGGTISGVSRYLKQLLPNLKVVLADPPGSGLYNKVKYGVMFDIKEREGTRRRHQVDTLVEGIGINRVTRNFDVGRRLVDDAIRVTDEEALAMAKFLVEHDGLFVGSSTAVNCVAAAKYALNTAGPGHTIVTVICDSGARHLSKFWKAVGPIGGELGTSSLEDILDLSSTANTSRASTPVNR</sequence>
<keyword evidence="2" id="KW-1185">Reference proteome</keyword>
<accession>A0ACC3SWI7</accession>
<dbReference type="EMBL" id="MU971399">
    <property type="protein sequence ID" value="KAK9235984.1"/>
    <property type="molecule type" value="Genomic_DNA"/>
</dbReference>
<name>A0ACC3SWI7_LIPKO</name>
<gene>
    <name evidence="1" type="ORF">V1525DRAFT_408397</name>
</gene>
<evidence type="ECO:0000313" key="2">
    <source>
        <dbReference type="Proteomes" id="UP001433508"/>
    </source>
</evidence>
<proteinExistence type="predicted"/>
<evidence type="ECO:0000313" key="1">
    <source>
        <dbReference type="EMBL" id="KAK9235984.1"/>
    </source>
</evidence>
<organism evidence="1 2">
    <name type="scientific">Lipomyces kononenkoae</name>
    <name type="common">Yeast</name>
    <dbReference type="NCBI Taxonomy" id="34357"/>
    <lineage>
        <taxon>Eukaryota</taxon>
        <taxon>Fungi</taxon>
        <taxon>Dikarya</taxon>
        <taxon>Ascomycota</taxon>
        <taxon>Saccharomycotina</taxon>
        <taxon>Lipomycetes</taxon>
        <taxon>Lipomycetales</taxon>
        <taxon>Lipomycetaceae</taxon>
        <taxon>Lipomyces</taxon>
    </lineage>
</organism>
<dbReference type="Proteomes" id="UP001433508">
    <property type="component" value="Unassembled WGS sequence"/>
</dbReference>
<protein>
    <submittedName>
        <fullName evidence="1">Tryptophan synthase beta subunit-like PLP-dependent enzyme</fullName>
    </submittedName>
</protein>
<reference evidence="2" key="1">
    <citation type="journal article" date="2024" name="Front. Bioeng. Biotechnol.">
        <title>Genome-scale model development and genomic sequencing of the oleaginous clade Lipomyces.</title>
        <authorList>
            <person name="Czajka J.J."/>
            <person name="Han Y."/>
            <person name="Kim J."/>
            <person name="Mondo S.J."/>
            <person name="Hofstad B.A."/>
            <person name="Robles A."/>
            <person name="Haridas S."/>
            <person name="Riley R."/>
            <person name="LaButti K."/>
            <person name="Pangilinan J."/>
            <person name="Andreopoulos W."/>
            <person name="Lipzen A."/>
            <person name="Yan J."/>
            <person name="Wang M."/>
            <person name="Ng V."/>
            <person name="Grigoriev I.V."/>
            <person name="Spatafora J.W."/>
            <person name="Magnuson J.K."/>
            <person name="Baker S.E."/>
            <person name="Pomraning K.R."/>
        </authorList>
    </citation>
    <scope>NUCLEOTIDE SEQUENCE [LARGE SCALE GENOMIC DNA]</scope>
    <source>
        <strain evidence="2">CBS 7786</strain>
    </source>
</reference>
<comment type="caution">
    <text evidence="1">The sequence shown here is derived from an EMBL/GenBank/DDBJ whole genome shotgun (WGS) entry which is preliminary data.</text>
</comment>